<keyword evidence="4" id="KW-0121">Carboxypeptidase</keyword>
<reference evidence="4" key="2">
    <citation type="journal article" date="2023" name="Science">
        <title>Genomic signatures of disease resistance in endangered staghorn corals.</title>
        <authorList>
            <person name="Vollmer S.V."/>
            <person name="Selwyn J.D."/>
            <person name="Despard B.A."/>
            <person name="Roesel C.L."/>
        </authorList>
    </citation>
    <scope>NUCLEOTIDE SEQUENCE</scope>
    <source>
        <strain evidence="4">K2</strain>
    </source>
</reference>
<dbReference type="SUPFAM" id="SSF49785">
    <property type="entry name" value="Galactose-binding domain-like"/>
    <property type="match status" value="1"/>
</dbReference>
<dbReference type="PANTHER" id="PTHR24543">
    <property type="entry name" value="MULTICOPPER OXIDASE-RELATED"/>
    <property type="match status" value="1"/>
</dbReference>
<feature type="chain" id="PRO_5042205038" evidence="2">
    <location>
        <begin position="26"/>
        <end position="286"/>
    </location>
</feature>
<evidence type="ECO:0000313" key="4">
    <source>
        <dbReference type="EMBL" id="KAK2555584.1"/>
    </source>
</evidence>
<keyword evidence="1" id="KW-0812">Transmembrane</keyword>
<name>A0AAD9Q6G0_ACRCE</name>
<protein>
    <submittedName>
        <fullName evidence="4">Carboxypeptidase X1</fullName>
    </submittedName>
</protein>
<evidence type="ECO:0000256" key="2">
    <source>
        <dbReference type="SAM" id="SignalP"/>
    </source>
</evidence>
<dbReference type="PROSITE" id="PS50022">
    <property type="entry name" value="FA58C_3"/>
    <property type="match status" value="1"/>
</dbReference>
<proteinExistence type="predicted"/>
<gene>
    <name evidence="4" type="ORF">P5673_022600</name>
</gene>
<dbReference type="Gene3D" id="2.60.120.260">
    <property type="entry name" value="Galactose-binding domain-like"/>
    <property type="match status" value="1"/>
</dbReference>
<feature type="signal peptide" evidence="2">
    <location>
        <begin position="1"/>
        <end position="25"/>
    </location>
</feature>
<feature type="domain" description="F5/8 type C" evidence="3">
    <location>
        <begin position="31"/>
        <end position="185"/>
    </location>
</feature>
<sequence length="286" mass="32395">MEHEPNRNVLTRLIVFTMVTLFGQSANIAGCRIEELGVKVPSRQRIPDKYMTSSTRLNKNYQAFRGRIGIKRIGSLADAWCSSEADSAPYIQVYFEFLTKVKVIESEGVDVDGNNMWVRSYAVSTSNDSVGGWMYHGSSVAQLWANTDIHGTNVTLNDSWAHFIRIHPKQHIGKWTCMRIALYGCQNALPAVVFIFIVTAGFMCLFRRYRARRKAETKQSALAETNNGIKSIVIYEDPPPYESQTVSLHFGNDINLGREIPSEMPAFTESNKVIRNMLLPFKDDRT</sequence>
<organism evidence="4 5">
    <name type="scientific">Acropora cervicornis</name>
    <name type="common">Staghorn coral</name>
    <dbReference type="NCBI Taxonomy" id="6130"/>
    <lineage>
        <taxon>Eukaryota</taxon>
        <taxon>Metazoa</taxon>
        <taxon>Cnidaria</taxon>
        <taxon>Anthozoa</taxon>
        <taxon>Hexacorallia</taxon>
        <taxon>Scleractinia</taxon>
        <taxon>Astrocoeniina</taxon>
        <taxon>Acroporidae</taxon>
        <taxon>Acropora</taxon>
    </lineage>
</organism>
<keyword evidence="4" id="KW-0378">Hydrolase</keyword>
<reference evidence="4" key="1">
    <citation type="journal article" date="2023" name="G3 (Bethesda)">
        <title>Whole genome assembly and annotation of the endangered Caribbean coral Acropora cervicornis.</title>
        <authorList>
            <person name="Selwyn J.D."/>
            <person name="Vollmer S.V."/>
        </authorList>
    </citation>
    <scope>NUCLEOTIDE SEQUENCE</scope>
    <source>
        <strain evidence="4">K2</strain>
    </source>
</reference>
<feature type="transmembrane region" description="Helical" evidence="1">
    <location>
        <begin position="188"/>
        <end position="206"/>
    </location>
</feature>
<dbReference type="EMBL" id="JARQWQ010000061">
    <property type="protein sequence ID" value="KAK2555584.1"/>
    <property type="molecule type" value="Genomic_DNA"/>
</dbReference>
<dbReference type="InterPro" id="IPR008979">
    <property type="entry name" value="Galactose-bd-like_sf"/>
</dbReference>
<dbReference type="InterPro" id="IPR000421">
    <property type="entry name" value="FA58C"/>
</dbReference>
<dbReference type="Pfam" id="PF00754">
    <property type="entry name" value="F5_F8_type_C"/>
    <property type="match status" value="1"/>
</dbReference>
<evidence type="ECO:0000256" key="1">
    <source>
        <dbReference type="SAM" id="Phobius"/>
    </source>
</evidence>
<keyword evidence="1" id="KW-1133">Transmembrane helix</keyword>
<keyword evidence="4" id="KW-0645">Protease</keyword>
<comment type="caution">
    <text evidence="4">The sequence shown here is derived from an EMBL/GenBank/DDBJ whole genome shotgun (WGS) entry which is preliminary data.</text>
</comment>
<dbReference type="GO" id="GO:0004180">
    <property type="term" value="F:carboxypeptidase activity"/>
    <property type="evidence" value="ECO:0007669"/>
    <property type="project" value="UniProtKB-KW"/>
</dbReference>
<dbReference type="AlphaFoldDB" id="A0AAD9Q6G0"/>
<evidence type="ECO:0000313" key="5">
    <source>
        <dbReference type="Proteomes" id="UP001249851"/>
    </source>
</evidence>
<dbReference type="Proteomes" id="UP001249851">
    <property type="component" value="Unassembled WGS sequence"/>
</dbReference>
<keyword evidence="1" id="KW-0472">Membrane</keyword>
<keyword evidence="2" id="KW-0732">Signal</keyword>
<keyword evidence="5" id="KW-1185">Reference proteome</keyword>
<evidence type="ECO:0000259" key="3">
    <source>
        <dbReference type="PROSITE" id="PS50022"/>
    </source>
</evidence>
<accession>A0AAD9Q6G0</accession>